<dbReference type="EMBL" id="PUIV01000009">
    <property type="protein sequence ID" value="PWB94316.1"/>
    <property type="molecule type" value="Genomic_DNA"/>
</dbReference>
<protein>
    <submittedName>
        <fullName evidence="2">Uncharacterized protein</fullName>
    </submittedName>
</protein>
<name>A0A2U1SRS7_METSR</name>
<comment type="caution">
    <text evidence="2">The sequence shown here is derived from an EMBL/GenBank/DDBJ whole genome shotgun (WGS) entry which is preliminary data.</text>
</comment>
<organism evidence="2 3">
    <name type="scientific">Methylosinus sporium</name>
    <dbReference type="NCBI Taxonomy" id="428"/>
    <lineage>
        <taxon>Bacteria</taxon>
        <taxon>Pseudomonadati</taxon>
        <taxon>Pseudomonadota</taxon>
        <taxon>Alphaproteobacteria</taxon>
        <taxon>Hyphomicrobiales</taxon>
        <taxon>Methylocystaceae</taxon>
        <taxon>Methylosinus</taxon>
    </lineage>
</organism>
<sequence length="96" mass="10374">MYIALILILIYTSRGAYPPIAEPCAVDKFAFDDSLRRVAPIAFSSSPSGTPMTSRADIHAREAQPLITGMAMARIENAAAGGPESEPARRRHDHAH</sequence>
<accession>A0A2U1SRS7</accession>
<dbReference type="Proteomes" id="UP000245137">
    <property type="component" value="Unassembled WGS sequence"/>
</dbReference>
<dbReference type="AlphaFoldDB" id="A0A2U1SRS7"/>
<feature type="region of interest" description="Disordered" evidence="1">
    <location>
        <begin position="77"/>
        <end position="96"/>
    </location>
</feature>
<reference evidence="2 3" key="1">
    <citation type="journal article" date="2018" name="Appl. Microbiol. Biotechnol.">
        <title>Co-cultivation of the strictly anaerobic methanogen Methanosarcina barkeri with aerobic methanotrophs in an oxygen-limited membrane bioreactor.</title>
        <authorList>
            <person name="In 't Zandt M.H."/>
            <person name="van den Bosch T.J.M."/>
            <person name="Rijkers R."/>
            <person name="van Kessel M.A.H.J."/>
            <person name="Jetten M.S.M."/>
            <person name="Welte C.U."/>
        </authorList>
    </citation>
    <scope>NUCLEOTIDE SEQUENCE [LARGE SCALE GENOMIC DNA]</scope>
    <source>
        <strain evidence="2 3">DSM 17706</strain>
    </source>
</reference>
<gene>
    <name evidence="2" type="ORF">C5689_08310</name>
</gene>
<evidence type="ECO:0000313" key="2">
    <source>
        <dbReference type="EMBL" id="PWB94316.1"/>
    </source>
</evidence>
<dbReference type="RefSeq" id="WP_108916808.1">
    <property type="nucleotide sequence ID" value="NZ_BGJY01000003.1"/>
</dbReference>
<evidence type="ECO:0000256" key="1">
    <source>
        <dbReference type="SAM" id="MobiDB-lite"/>
    </source>
</evidence>
<evidence type="ECO:0000313" key="3">
    <source>
        <dbReference type="Proteomes" id="UP000245137"/>
    </source>
</evidence>
<proteinExistence type="predicted"/>
<keyword evidence="3" id="KW-1185">Reference proteome</keyword>